<dbReference type="Proteomes" id="UP000276254">
    <property type="component" value="Chromosome"/>
</dbReference>
<feature type="signal peptide" evidence="4">
    <location>
        <begin position="1"/>
        <end position="19"/>
    </location>
</feature>
<dbReference type="PANTHER" id="PTHR30035:SF3">
    <property type="entry name" value="INTERMEMBRANE PHOSPHOLIPID TRANSPORT SYSTEM LIPOPROTEIN MLAA"/>
    <property type="match status" value="1"/>
</dbReference>
<feature type="chain" id="PRO_5019744950" evidence="4">
    <location>
        <begin position="20"/>
        <end position="326"/>
    </location>
</feature>
<dbReference type="AlphaFoldDB" id="A0A494TMU0"/>
<feature type="region of interest" description="Disordered" evidence="3">
    <location>
        <begin position="60"/>
        <end position="85"/>
    </location>
</feature>
<dbReference type="PANTHER" id="PTHR30035">
    <property type="entry name" value="LIPOPROTEIN VACJ-RELATED"/>
    <property type="match status" value="1"/>
</dbReference>
<keyword evidence="6" id="KW-1185">Reference proteome</keyword>
<reference evidence="5 6" key="1">
    <citation type="submission" date="2018-09" db="EMBL/GenBank/DDBJ databases">
        <title>Sphingomonas peninsula sp. nov., isolated from fildes peninsula, Antarctic soil.</title>
        <authorList>
            <person name="Yingchao G."/>
        </authorList>
    </citation>
    <scope>NUCLEOTIDE SEQUENCE [LARGE SCALE GENOMIC DNA]</scope>
    <source>
        <strain evidence="5 6">YZ-8</strain>
    </source>
</reference>
<dbReference type="OrthoDB" id="9785326at2"/>
<dbReference type="PRINTS" id="PR01805">
    <property type="entry name" value="VACJLIPOPROT"/>
</dbReference>
<feature type="compositionally biased region" description="Pro residues" evidence="3">
    <location>
        <begin position="69"/>
        <end position="83"/>
    </location>
</feature>
<evidence type="ECO:0000256" key="4">
    <source>
        <dbReference type="SAM" id="SignalP"/>
    </source>
</evidence>
<dbReference type="EMBL" id="CP032829">
    <property type="protein sequence ID" value="AYJ86405.1"/>
    <property type="molecule type" value="Genomic_DNA"/>
</dbReference>
<evidence type="ECO:0000313" key="6">
    <source>
        <dbReference type="Proteomes" id="UP000276254"/>
    </source>
</evidence>
<accession>A0A494TMU0</accession>
<dbReference type="GO" id="GO:0016020">
    <property type="term" value="C:membrane"/>
    <property type="evidence" value="ECO:0007669"/>
    <property type="project" value="InterPro"/>
</dbReference>
<evidence type="ECO:0000313" key="5">
    <source>
        <dbReference type="EMBL" id="AYJ86405.1"/>
    </source>
</evidence>
<dbReference type="RefSeq" id="WP_121153030.1">
    <property type="nucleotide sequence ID" value="NZ_CP032829.1"/>
</dbReference>
<keyword evidence="2 4" id="KW-0732">Signal</keyword>
<organism evidence="5 6">
    <name type="scientific">Sphingomonas paeninsulae</name>
    <dbReference type="NCBI Taxonomy" id="2319844"/>
    <lineage>
        <taxon>Bacteria</taxon>
        <taxon>Pseudomonadati</taxon>
        <taxon>Pseudomonadota</taxon>
        <taxon>Alphaproteobacteria</taxon>
        <taxon>Sphingomonadales</taxon>
        <taxon>Sphingomonadaceae</taxon>
        <taxon>Sphingomonas</taxon>
    </lineage>
</organism>
<evidence type="ECO:0000256" key="2">
    <source>
        <dbReference type="ARBA" id="ARBA00022729"/>
    </source>
</evidence>
<name>A0A494TMU0_SPHPE</name>
<sequence>MTVTVLLAAMLFVTSPATPDAVQSSPLEMPGGTVSNNQPASITALGAEVAAPVASVAPATEQTTLSASPPLPSPIGTEPPPVHPTVSEEHDIVVRARAHSIPGDPLQAVNAKSYAITQSVDVAVIRPVALTYQRIVPDPVRSGIRNFINNLREPVAFLNFMLQLKLGKAVETVGRFGINTTVGAAGLFDVARRKPFKLPRRPNGFSNTLGYYGVKSGPFLFLPIVGPTTVRDLLGDNLDRLILPVAVGKPFTKLYVAIPLGAFSSLDQRAEYDEKLQTIREGSIDPYTARREDYLQSRQNAIDALHSQKWRDKHPRAWLNLVPGVK</sequence>
<feature type="region of interest" description="Disordered" evidence="3">
    <location>
        <begin position="18"/>
        <end position="39"/>
    </location>
</feature>
<dbReference type="Pfam" id="PF04333">
    <property type="entry name" value="MlaA"/>
    <property type="match status" value="1"/>
</dbReference>
<keyword evidence="5" id="KW-0449">Lipoprotein</keyword>
<gene>
    <name evidence="5" type="ORF">D3Y57_11055</name>
</gene>
<evidence type="ECO:0000256" key="3">
    <source>
        <dbReference type="SAM" id="MobiDB-lite"/>
    </source>
</evidence>
<dbReference type="InterPro" id="IPR007428">
    <property type="entry name" value="MlaA"/>
</dbReference>
<dbReference type="KEGG" id="spha:D3Y57_11055"/>
<evidence type="ECO:0000256" key="1">
    <source>
        <dbReference type="ARBA" id="ARBA00010634"/>
    </source>
</evidence>
<comment type="similarity">
    <text evidence="1">Belongs to the MlaA family.</text>
</comment>
<protein>
    <submittedName>
        <fullName evidence="5">VacJ family lipoprotein</fullName>
    </submittedName>
</protein>
<proteinExistence type="inferred from homology"/>
<dbReference type="GO" id="GO:0120010">
    <property type="term" value="P:intermembrane phospholipid transfer"/>
    <property type="evidence" value="ECO:0007669"/>
    <property type="project" value="TreeGrafter"/>
</dbReference>